<evidence type="ECO:0000313" key="10">
    <source>
        <dbReference type="EMBL" id="AAC45580.1"/>
    </source>
</evidence>
<evidence type="ECO:0000256" key="5">
    <source>
        <dbReference type="ARBA" id="ARBA00022690"/>
    </source>
</evidence>
<keyword evidence="7" id="KW-1015">Disulfide bond</keyword>
<name>O33987_SACER</name>
<dbReference type="SUPFAM" id="SSF55399">
    <property type="entry name" value="Subtilisin inhibitor"/>
    <property type="match status" value="1"/>
</dbReference>
<protein>
    <submittedName>
        <fullName evidence="10">Putative Streptomyces subtilisin inhibitor-like protein</fullName>
    </submittedName>
</protein>
<feature type="domain" description="Subtilisin inhibitor" evidence="9">
    <location>
        <begin position="11"/>
        <end position="83"/>
    </location>
</feature>
<dbReference type="GO" id="GO:0005576">
    <property type="term" value="C:extracellular region"/>
    <property type="evidence" value="ECO:0007669"/>
    <property type="project" value="UniProtKB-SubCell"/>
</dbReference>
<keyword evidence="6 8" id="KW-0722">Serine protease inhibitor</keyword>
<proteinExistence type="inferred from homology"/>
<evidence type="ECO:0000256" key="3">
    <source>
        <dbReference type="ARBA" id="ARBA00011738"/>
    </source>
</evidence>
<dbReference type="AlphaFoldDB" id="O33987"/>
<comment type="subcellular location">
    <subcellularLocation>
        <location evidence="1">Secreted</location>
    </subcellularLocation>
</comment>
<reference evidence="10" key="2">
    <citation type="journal article" date="1997" name="Gene">
        <title>Nucleotide sequence of the ermE distal flank of the erythromycin biosynthesis cluster in Saccharopolyspora erythraea.</title>
        <authorList>
            <person name="Pereda A."/>
            <person name="Summers R."/>
            <person name="Katz L."/>
        </authorList>
    </citation>
    <scope>NUCLEOTIDE SEQUENCE</scope>
    <source>
        <strain evidence="10">NRRL 2338</strain>
    </source>
</reference>
<evidence type="ECO:0000256" key="8">
    <source>
        <dbReference type="RuleBase" id="RU003471"/>
    </source>
</evidence>
<dbReference type="Pfam" id="PF00720">
    <property type="entry name" value="SSI"/>
    <property type="match status" value="1"/>
</dbReference>
<evidence type="ECO:0000256" key="6">
    <source>
        <dbReference type="ARBA" id="ARBA00022900"/>
    </source>
</evidence>
<reference evidence="10" key="1">
    <citation type="journal article" date="1993" name="J. Bacteriol.">
        <title>Identification of a Saccharopolyspora erythraea gene required for the final hydroxylation step in erythromycin biosynthesis.</title>
        <authorList>
            <person name="Stassi D."/>
            <person name="Donadio S."/>
            <person name="Staver M.J."/>
            <person name="Katz L."/>
        </authorList>
    </citation>
    <scope>NUCLEOTIDE SEQUENCE</scope>
    <source>
        <strain evidence="10">NRRL 2338</strain>
    </source>
</reference>
<evidence type="ECO:0000256" key="1">
    <source>
        <dbReference type="ARBA" id="ARBA00004613"/>
    </source>
</evidence>
<dbReference type="PRINTS" id="PR00294">
    <property type="entry name" value="SSBTLNINHBTR"/>
</dbReference>
<dbReference type="InterPro" id="IPR000691">
    <property type="entry name" value="Prot_inh_I16_SSI"/>
</dbReference>
<dbReference type="InterPro" id="IPR036819">
    <property type="entry name" value="Subtilisin_inhibitor-like_sf"/>
</dbReference>
<organism evidence="10">
    <name type="scientific">Saccharopolyspora erythraea</name>
    <name type="common">Streptomyces erythraeus</name>
    <dbReference type="NCBI Taxonomy" id="1836"/>
    <lineage>
        <taxon>Bacteria</taxon>
        <taxon>Bacillati</taxon>
        <taxon>Actinomycetota</taxon>
        <taxon>Actinomycetes</taxon>
        <taxon>Pseudonocardiales</taxon>
        <taxon>Pseudonocardiaceae</taxon>
        <taxon>Saccharopolyspora</taxon>
    </lineage>
</organism>
<dbReference type="Gene3D" id="3.30.350.10">
    <property type="entry name" value="Subtilisin inhibitor-like"/>
    <property type="match status" value="1"/>
</dbReference>
<dbReference type="GO" id="GO:0004867">
    <property type="term" value="F:serine-type endopeptidase inhibitor activity"/>
    <property type="evidence" value="ECO:0007669"/>
    <property type="project" value="UniProtKB-KW"/>
</dbReference>
<evidence type="ECO:0000256" key="7">
    <source>
        <dbReference type="ARBA" id="ARBA00023157"/>
    </source>
</evidence>
<evidence type="ECO:0000259" key="9">
    <source>
        <dbReference type="Pfam" id="PF00720"/>
    </source>
</evidence>
<comment type="subunit">
    <text evidence="3">Homodimer.</text>
</comment>
<comment type="similarity">
    <text evidence="2 8">Belongs to the protease inhibitor I16 (SSI) family.</text>
</comment>
<sequence length="97" mass="10260">MTLTAQQLGAPLSVAVLTCEPSGGTHPRAEDACAVMSATGGMIEEMPAQNPQALCPLIWRPVGVTATGLWNGKPIEYAKTFANDCVMRSQLGVVFHF</sequence>
<evidence type="ECO:0000256" key="4">
    <source>
        <dbReference type="ARBA" id="ARBA00022525"/>
    </source>
</evidence>
<accession>O33987</accession>
<keyword evidence="5 8" id="KW-0646">Protease inhibitor</keyword>
<dbReference type="EMBL" id="U82823">
    <property type="protein sequence ID" value="AAC45580.1"/>
    <property type="molecule type" value="Genomic_DNA"/>
</dbReference>
<dbReference type="InterPro" id="IPR023549">
    <property type="entry name" value="Subtilisin_inhibitor"/>
</dbReference>
<keyword evidence="4" id="KW-0964">Secreted</keyword>
<evidence type="ECO:0000256" key="2">
    <source>
        <dbReference type="ARBA" id="ARBA00010472"/>
    </source>
</evidence>